<dbReference type="PANTHER" id="PTHR15526">
    <property type="entry name" value="MUSKELIN"/>
    <property type="match status" value="1"/>
</dbReference>
<dbReference type="SUPFAM" id="SSF50965">
    <property type="entry name" value="Galactose oxidase, central domain"/>
    <property type="match status" value="1"/>
</dbReference>
<dbReference type="InterPro" id="IPR006652">
    <property type="entry name" value="Kelch_1"/>
</dbReference>
<evidence type="ECO:0000256" key="1">
    <source>
        <dbReference type="ARBA" id="ARBA00022441"/>
    </source>
</evidence>
<name>A0A7R9PLT4_TIMGE</name>
<gene>
    <name evidence="2" type="ORF">TGEB3V08_LOCUS5250</name>
</gene>
<protein>
    <submittedName>
        <fullName evidence="2">Uncharacterized protein</fullName>
    </submittedName>
</protein>
<dbReference type="InterPro" id="IPR015915">
    <property type="entry name" value="Kelch-typ_b-propeller"/>
</dbReference>
<dbReference type="PANTHER" id="PTHR15526:SF5">
    <property type="entry name" value="MUSKELIN"/>
    <property type="match status" value="1"/>
</dbReference>
<evidence type="ECO:0000313" key="2">
    <source>
        <dbReference type="EMBL" id="CAD7593235.1"/>
    </source>
</evidence>
<dbReference type="EMBL" id="OE840920">
    <property type="protein sequence ID" value="CAD7593235.1"/>
    <property type="molecule type" value="Genomic_DNA"/>
</dbReference>
<organism evidence="2">
    <name type="scientific">Timema genevievae</name>
    <name type="common">Walking stick</name>
    <dbReference type="NCBI Taxonomy" id="629358"/>
    <lineage>
        <taxon>Eukaryota</taxon>
        <taxon>Metazoa</taxon>
        <taxon>Ecdysozoa</taxon>
        <taxon>Arthropoda</taxon>
        <taxon>Hexapoda</taxon>
        <taxon>Insecta</taxon>
        <taxon>Pterygota</taxon>
        <taxon>Neoptera</taxon>
        <taxon>Polyneoptera</taxon>
        <taxon>Phasmatodea</taxon>
        <taxon>Timematodea</taxon>
        <taxon>Timematoidea</taxon>
        <taxon>Timematidae</taxon>
        <taxon>Timema</taxon>
    </lineage>
</organism>
<proteinExistence type="predicted"/>
<sequence>MQDHSLEQKKEDGEKEYLERKRMYDQVKEEPGGGLFNTFIGEQEYRPVWRPIQPCKTDVQPGMRGGHQMCMDPYTETIYLFGGWDGNQDLSDLWTYHVPTHKWTLIMRDTEVEVISCTLFSYV</sequence>
<accession>A0A7R9PLT4</accession>
<dbReference type="GO" id="GO:0005737">
    <property type="term" value="C:cytoplasm"/>
    <property type="evidence" value="ECO:0007669"/>
    <property type="project" value="TreeGrafter"/>
</dbReference>
<keyword evidence="1" id="KW-0880">Kelch repeat</keyword>
<dbReference type="Gene3D" id="2.120.10.80">
    <property type="entry name" value="Kelch-type beta propeller"/>
    <property type="match status" value="1"/>
</dbReference>
<reference evidence="2" key="1">
    <citation type="submission" date="2020-11" db="EMBL/GenBank/DDBJ databases">
        <authorList>
            <person name="Tran Van P."/>
        </authorList>
    </citation>
    <scope>NUCLEOTIDE SEQUENCE</scope>
</reference>
<dbReference type="AlphaFoldDB" id="A0A7R9PLT4"/>
<dbReference type="Pfam" id="PF01344">
    <property type="entry name" value="Kelch_1"/>
    <property type="match status" value="1"/>
</dbReference>
<dbReference type="InterPro" id="IPR052456">
    <property type="entry name" value="CTLH_complex_component"/>
</dbReference>
<dbReference type="InterPro" id="IPR011043">
    <property type="entry name" value="Gal_Oxase/kelch_b-propeller"/>
</dbReference>